<name>A0A4Z1PCT3_9PEZI</name>
<protein>
    <recommendedName>
        <fullName evidence="6">MYND-type domain-containing protein</fullName>
    </recommendedName>
</protein>
<feature type="region of interest" description="Disordered" evidence="5">
    <location>
        <begin position="425"/>
        <end position="457"/>
    </location>
</feature>
<feature type="compositionally biased region" description="Basic and acidic residues" evidence="5">
    <location>
        <begin position="810"/>
        <end position="824"/>
    </location>
</feature>
<gene>
    <name evidence="7" type="ORF">E6O75_ATG00856</name>
</gene>
<dbReference type="AlphaFoldDB" id="A0A4Z1PCT3"/>
<proteinExistence type="predicted"/>
<feature type="compositionally biased region" description="Basic and acidic residues" evidence="5">
    <location>
        <begin position="443"/>
        <end position="457"/>
    </location>
</feature>
<evidence type="ECO:0000313" key="7">
    <source>
        <dbReference type="EMBL" id="TID26363.1"/>
    </source>
</evidence>
<dbReference type="SUPFAM" id="SSF144232">
    <property type="entry name" value="HIT/MYND zinc finger-like"/>
    <property type="match status" value="1"/>
</dbReference>
<sequence>MRDFHLTPFPNEGFCSRCSKLCKKVCHKCEDAPTYDGKRQITYYCSVKCQLLDWPAHHGTCRARQTRAKLLRVAGVLQAIWYVVRRETFDWELAGMNSWRAVTEEDGKVKHLEVPQLELVARDRDVMEEEDGRREQIVYQRFPDGDGEEWVKEEMNAALAFGSCQFAVRMLHGPLRTMIDGLHNKTEEICFQPQRCKVNVTRVWITDKVPSQELEEAEATEETKTFEQPGPSRVVNQDELDNLDQIEVLDASDDASQRASNSGIDDTVVHNEVHPEDQNWAAYVHGGDDELGHDETDDSDSTIRARQFEAQGRRNPQADFNHSDEQLSETIDLNRDAMEVAESLPDSHEDVLGGWIIPDGELVHFAQDQGKQHQQPVDDDSSEWLGGPSEEDIQMDVEIHEDPGSQHYGQSGYSGHWLGRSKSLRRVPKKENLDDVNISPTDNAHEQSESNEPSVHDEAYFESEVQLGETHLHDLEASNDAGDWGMFDGNSQGHEHQVLKEALDQASLDEEQQQEHPLVAKIKSEAALEAYHCAVKIEMSNGELWVFDPTAAQYGYEHILVPLSEYLVLMKSPPSSVCSHPFGTAKSNIEENVAWNQLRRLGREVTDAGDYGEQDVRRRFQWGSMDGIIEDAISNALGLQKELEKVKGKEQKEKEKKESVANLPKKRPAFNSGPSTTNRFSTAIKVPILKRRTSLLLPKKSNTAQDGPEIGHKRLLRAPNIEHEILVSATLTHLTSLLIIGRESLYIHPACASRDNRVKFWSIFRAFHERFPTPDTEPVRPYEELKKQCKKAIKEVARKEKEGRKRMKKQIKDMRRESRRVVKEHERRQKELLKRVERLMHGWEAEDNDERWHNPSSQPFAPTNNLDMNSGMNSNDPALFEAADVGAFEGEGEEDQYGYDAFLDGNLLAETEEMVVAMGILGQQSSGLTEGELNALEDFAEHLEWAERNGLAGRMDILTASQSRVVMPAV</sequence>
<evidence type="ECO:0000313" key="8">
    <source>
        <dbReference type="Proteomes" id="UP000298493"/>
    </source>
</evidence>
<dbReference type="Gene3D" id="6.10.140.2220">
    <property type="match status" value="1"/>
</dbReference>
<feature type="region of interest" description="Disordered" evidence="5">
    <location>
        <begin position="368"/>
        <end position="388"/>
    </location>
</feature>
<dbReference type="EMBL" id="SNSC02000002">
    <property type="protein sequence ID" value="TID26363.1"/>
    <property type="molecule type" value="Genomic_DNA"/>
</dbReference>
<feature type="compositionally biased region" description="Basic and acidic residues" evidence="5">
    <location>
        <begin position="647"/>
        <end position="659"/>
    </location>
</feature>
<keyword evidence="1" id="KW-0479">Metal-binding</keyword>
<evidence type="ECO:0000256" key="4">
    <source>
        <dbReference type="PROSITE-ProRule" id="PRU00134"/>
    </source>
</evidence>
<comment type="caution">
    <text evidence="7">The sequence shown here is derived from an EMBL/GenBank/DDBJ whole genome shotgun (WGS) entry which is preliminary data.</text>
</comment>
<evidence type="ECO:0000256" key="2">
    <source>
        <dbReference type="ARBA" id="ARBA00022771"/>
    </source>
</evidence>
<dbReference type="GO" id="GO:0008270">
    <property type="term" value="F:zinc ion binding"/>
    <property type="evidence" value="ECO:0007669"/>
    <property type="project" value="UniProtKB-KW"/>
</dbReference>
<reference evidence="7 8" key="1">
    <citation type="submission" date="2019-04" db="EMBL/GenBank/DDBJ databases">
        <title>High contiguity whole genome sequence and gene annotation resource for two Venturia nashicola isolates.</title>
        <authorList>
            <person name="Prokchorchik M."/>
            <person name="Won K."/>
            <person name="Lee Y."/>
            <person name="Choi E.D."/>
            <person name="Segonzac C."/>
            <person name="Sohn K.H."/>
        </authorList>
    </citation>
    <scope>NUCLEOTIDE SEQUENCE [LARGE SCALE GENOMIC DNA]</scope>
    <source>
        <strain evidence="7 8">PRI2</strain>
    </source>
</reference>
<dbReference type="PROSITE" id="PS50865">
    <property type="entry name" value="ZF_MYND_2"/>
    <property type="match status" value="1"/>
</dbReference>
<keyword evidence="3" id="KW-0862">Zinc</keyword>
<evidence type="ECO:0000256" key="1">
    <source>
        <dbReference type="ARBA" id="ARBA00022723"/>
    </source>
</evidence>
<keyword evidence="2 4" id="KW-0863">Zinc-finger</keyword>
<keyword evidence="8" id="KW-1185">Reference proteome</keyword>
<feature type="region of interest" description="Disordered" evidence="5">
    <location>
        <begin position="647"/>
        <end position="676"/>
    </location>
</feature>
<dbReference type="InterPro" id="IPR002893">
    <property type="entry name" value="Znf_MYND"/>
</dbReference>
<feature type="region of interest" description="Disordered" evidence="5">
    <location>
        <begin position="798"/>
        <end position="824"/>
    </location>
</feature>
<evidence type="ECO:0000259" key="6">
    <source>
        <dbReference type="PROSITE" id="PS50865"/>
    </source>
</evidence>
<accession>A0A4Z1PCT3</accession>
<dbReference type="Proteomes" id="UP000298493">
    <property type="component" value="Unassembled WGS sequence"/>
</dbReference>
<organism evidence="7 8">
    <name type="scientific">Venturia nashicola</name>
    <dbReference type="NCBI Taxonomy" id="86259"/>
    <lineage>
        <taxon>Eukaryota</taxon>
        <taxon>Fungi</taxon>
        <taxon>Dikarya</taxon>
        <taxon>Ascomycota</taxon>
        <taxon>Pezizomycotina</taxon>
        <taxon>Dothideomycetes</taxon>
        <taxon>Pleosporomycetidae</taxon>
        <taxon>Venturiales</taxon>
        <taxon>Venturiaceae</taxon>
        <taxon>Venturia</taxon>
    </lineage>
</organism>
<dbReference type="STRING" id="86259.A0A4Z1PCT3"/>
<feature type="domain" description="MYND-type" evidence="6">
    <location>
        <begin position="15"/>
        <end position="61"/>
    </location>
</feature>
<evidence type="ECO:0000256" key="3">
    <source>
        <dbReference type="ARBA" id="ARBA00022833"/>
    </source>
</evidence>
<feature type="region of interest" description="Disordered" evidence="5">
    <location>
        <begin position="212"/>
        <end position="238"/>
    </location>
</feature>
<evidence type="ECO:0000256" key="5">
    <source>
        <dbReference type="SAM" id="MobiDB-lite"/>
    </source>
</evidence>